<proteinExistence type="predicted"/>
<feature type="region of interest" description="Disordered" evidence="1">
    <location>
        <begin position="1"/>
        <end position="143"/>
    </location>
</feature>
<gene>
    <name evidence="2" type="ORF">BFW01_g82</name>
</gene>
<feature type="compositionally biased region" description="Basic residues" evidence="1">
    <location>
        <begin position="58"/>
        <end position="67"/>
    </location>
</feature>
<accession>A0A8H7MBG6</accession>
<feature type="compositionally biased region" description="Basic and acidic residues" evidence="1">
    <location>
        <begin position="96"/>
        <end position="110"/>
    </location>
</feature>
<evidence type="ECO:0000256" key="1">
    <source>
        <dbReference type="SAM" id="MobiDB-lite"/>
    </source>
</evidence>
<dbReference type="Proteomes" id="UP000627934">
    <property type="component" value="Unassembled WGS sequence"/>
</dbReference>
<feature type="compositionally biased region" description="Basic and acidic residues" evidence="1">
    <location>
        <begin position="1"/>
        <end position="29"/>
    </location>
</feature>
<feature type="compositionally biased region" description="Basic and acidic residues" evidence="1">
    <location>
        <begin position="44"/>
        <end position="57"/>
    </location>
</feature>
<reference evidence="2" key="2">
    <citation type="journal article" date="2018" name="DNA Res.">
        <title>Comparative genome and transcriptome analyses reveal adaptations to opportunistic infections in woody plant degrading pathogens of Botryosphaeriaceae.</title>
        <authorList>
            <person name="Yan J.Y."/>
            <person name="Zhao W.S."/>
            <person name="Chen Z."/>
            <person name="Xing Q.K."/>
            <person name="Zhang W."/>
            <person name="Chethana K.W.T."/>
            <person name="Xue M.F."/>
            <person name="Xu J.P."/>
            <person name="Phillips A.J.L."/>
            <person name="Wang Y."/>
            <person name="Liu J.H."/>
            <person name="Liu M."/>
            <person name="Zhou Y."/>
            <person name="Jayawardena R.S."/>
            <person name="Manawasinghe I.S."/>
            <person name="Huang J.B."/>
            <person name="Qiao G.H."/>
            <person name="Fu C.Y."/>
            <person name="Guo F.F."/>
            <person name="Dissanayake A.J."/>
            <person name="Peng Y.L."/>
            <person name="Hyde K.D."/>
            <person name="Li X.H."/>
        </authorList>
    </citation>
    <scope>NUCLEOTIDE SEQUENCE</scope>
    <source>
        <strain evidence="2">CSS-01s</strain>
    </source>
</reference>
<evidence type="ECO:0000313" key="3">
    <source>
        <dbReference type="Proteomes" id="UP000627934"/>
    </source>
</evidence>
<protein>
    <submittedName>
        <fullName evidence="2">Uncharacterized protein</fullName>
    </submittedName>
</protein>
<feature type="compositionally biased region" description="Basic residues" evidence="1">
    <location>
        <begin position="30"/>
        <end position="43"/>
    </location>
</feature>
<comment type="caution">
    <text evidence="2">The sequence shown here is derived from an EMBL/GenBank/DDBJ whole genome shotgun (WGS) entry which is preliminary data.</text>
</comment>
<reference evidence="2" key="1">
    <citation type="submission" date="2016-08" db="EMBL/GenBank/DDBJ databases">
        <authorList>
            <person name="Yan J."/>
        </authorList>
    </citation>
    <scope>NUCLEOTIDE SEQUENCE</scope>
    <source>
        <strain evidence="2">CSS-01s</strain>
    </source>
</reference>
<organism evidence="2 3">
    <name type="scientific">Lasiodiplodia theobromae</name>
    <dbReference type="NCBI Taxonomy" id="45133"/>
    <lineage>
        <taxon>Eukaryota</taxon>
        <taxon>Fungi</taxon>
        <taxon>Dikarya</taxon>
        <taxon>Ascomycota</taxon>
        <taxon>Pezizomycotina</taxon>
        <taxon>Dothideomycetes</taxon>
        <taxon>Dothideomycetes incertae sedis</taxon>
        <taxon>Botryosphaeriales</taxon>
        <taxon>Botryosphaeriaceae</taxon>
        <taxon>Lasiodiplodia</taxon>
    </lineage>
</organism>
<name>A0A8H7MBG6_9PEZI</name>
<sequence length="143" mass="15964">MSSKDPDARRRRKDRDSDLDSSRSRDKDRHAVRKSSHKKKSHSKDRLRDAADRDRTHSTRSHTHSKKMSLVPELDRRPPSASPSSSRSYPSFSKAHSRESLEPRSDDPKKGKPLYTPDPTDLGGSPKDGRQSPKPAAAALGTA</sequence>
<feature type="compositionally biased region" description="Low complexity" evidence="1">
    <location>
        <begin position="82"/>
        <end position="93"/>
    </location>
</feature>
<evidence type="ECO:0000313" key="2">
    <source>
        <dbReference type="EMBL" id="KAF9629901.1"/>
    </source>
</evidence>
<dbReference type="EMBL" id="MDYX01000037">
    <property type="protein sequence ID" value="KAF9629901.1"/>
    <property type="molecule type" value="Genomic_DNA"/>
</dbReference>
<dbReference type="AlphaFoldDB" id="A0A8H7MBG6"/>